<dbReference type="EMBL" id="AP004670">
    <property type="protein sequence ID" value="BAC83613.1"/>
    <property type="molecule type" value="Genomic_DNA"/>
</dbReference>
<dbReference type="AlphaFoldDB" id="Q6ZA44"/>
<accession>Q6ZA44</accession>
<proteinExistence type="predicted"/>
<protein>
    <submittedName>
        <fullName evidence="1">Uncharacterized protein</fullName>
    </submittedName>
</protein>
<gene>
    <name evidence="1" type="primary">P0496D04.19</name>
</gene>
<evidence type="ECO:0000313" key="1">
    <source>
        <dbReference type="EMBL" id="BAC83613.1"/>
    </source>
</evidence>
<organism evidence="1 2">
    <name type="scientific">Oryza sativa subsp. japonica</name>
    <name type="common">Rice</name>
    <dbReference type="NCBI Taxonomy" id="39947"/>
    <lineage>
        <taxon>Eukaryota</taxon>
        <taxon>Viridiplantae</taxon>
        <taxon>Streptophyta</taxon>
        <taxon>Embryophyta</taxon>
        <taxon>Tracheophyta</taxon>
        <taxon>Spermatophyta</taxon>
        <taxon>Magnoliopsida</taxon>
        <taxon>Liliopsida</taxon>
        <taxon>Poales</taxon>
        <taxon>Poaceae</taxon>
        <taxon>BOP clade</taxon>
        <taxon>Oryzoideae</taxon>
        <taxon>Oryzeae</taxon>
        <taxon>Oryzinae</taxon>
        <taxon>Oryza</taxon>
        <taxon>Oryza sativa</taxon>
    </lineage>
</organism>
<reference evidence="2" key="2">
    <citation type="journal article" date="2008" name="Nucleic Acids Res.">
        <title>The rice annotation project database (RAP-DB): 2008 update.</title>
        <authorList>
            <consortium name="The rice annotation project (RAP)"/>
        </authorList>
    </citation>
    <scope>GENOME REANNOTATION</scope>
    <source>
        <strain evidence="2">cv. Nipponbare</strain>
    </source>
</reference>
<reference evidence="2" key="1">
    <citation type="journal article" date="2005" name="Nature">
        <title>The map-based sequence of the rice genome.</title>
        <authorList>
            <consortium name="International rice genome sequencing project (IRGSP)"/>
            <person name="Matsumoto T."/>
            <person name="Wu J."/>
            <person name="Kanamori H."/>
            <person name="Katayose Y."/>
            <person name="Fujisawa M."/>
            <person name="Namiki N."/>
            <person name="Mizuno H."/>
            <person name="Yamamoto K."/>
            <person name="Antonio B.A."/>
            <person name="Baba T."/>
            <person name="Sakata K."/>
            <person name="Nagamura Y."/>
            <person name="Aoki H."/>
            <person name="Arikawa K."/>
            <person name="Arita K."/>
            <person name="Bito T."/>
            <person name="Chiden Y."/>
            <person name="Fujitsuka N."/>
            <person name="Fukunaka R."/>
            <person name="Hamada M."/>
            <person name="Harada C."/>
            <person name="Hayashi A."/>
            <person name="Hijishita S."/>
            <person name="Honda M."/>
            <person name="Hosokawa S."/>
            <person name="Ichikawa Y."/>
            <person name="Idonuma A."/>
            <person name="Iijima M."/>
            <person name="Ikeda M."/>
            <person name="Ikeno M."/>
            <person name="Ito K."/>
            <person name="Ito S."/>
            <person name="Ito T."/>
            <person name="Ito Y."/>
            <person name="Ito Y."/>
            <person name="Iwabuchi A."/>
            <person name="Kamiya K."/>
            <person name="Karasawa W."/>
            <person name="Kurita K."/>
            <person name="Katagiri S."/>
            <person name="Kikuta A."/>
            <person name="Kobayashi H."/>
            <person name="Kobayashi N."/>
            <person name="Machita K."/>
            <person name="Maehara T."/>
            <person name="Masukawa M."/>
            <person name="Mizubayashi T."/>
            <person name="Mukai Y."/>
            <person name="Nagasaki H."/>
            <person name="Nagata Y."/>
            <person name="Naito S."/>
            <person name="Nakashima M."/>
            <person name="Nakama Y."/>
            <person name="Nakamichi Y."/>
            <person name="Nakamura M."/>
            <person name="Meguro A."/>
            <person name="Negishi M."/>
            <person name="Ohta I."/>
            <person name="Ohta T."/>
            <person name="Okamoto M."/>
            <person name="Ono N."/>
            <person name="Saji S."/>
            <person name="Sakaguchi M."/>
            <person name="Sakai K."/>
            <person name="Shibata M."/>
            <person name="Shimokawa T."/>
            <person name="Song J."/>
            <person name="Takazaki Y."/>
            <person name="Terasawa K."/>
            <person name="Tsugane M."/>
            <person name="Tsuji K."/>
            <person name="Ueda S."/>
            <person name="Waki K."/>
            <person name="Yamagata H."/>
            <person name="Yamamoto M."/>
            <person name="Yamamoto S."/>
            <person name="Yamane H."/>
            <person name="Yoshiki S."/>
            <person name="Yoshihara R."/>
            <person name="Yukawa K."/>
            <person name="Zhong H."/>
            <person name="Yano M."/>
            <person name="Yuan Q."/>
            <person name="Ouyang S."/>
            <person name="Liu J."/>
            <person name="Jones K.M."/>
            <person name="Gansberger K."/>
            <person name="Moffat K."/>
            <person name="Hill J."/>
            <person name="Bera J."/>
            <person name="Fadrosh D."/>
            <person name="Jin S."/>
            <person name="Johri S."/>
            <person name="Kim M."/>
            <person name="Overton L."/>
            <person name="Reardon M."/>
            <person name="Tsitrin T."/>
            <person name="Vuong H."/>
            <person name="Weaver B."/>
            <person name="Ciecko A."/>
            <person name="Tallon L."/>
            <person name="Jackson J."/>
            <person name="Pai G."/>
            <person name="Aken S.V."/>
            <person name="Utterback T."/>
            <person name="Reidmuller S."/>
            <person name="Feldblyum T."/>
            <person name="Hsiao J."/>
            <person name="Zismann V."/>
            <person name="Iobst S."/>
            <person name="de Vazeille A.R."/>
            <person name="Buell C.R."/>
            <person name="Ying K."/>
            <person name="Li Y."/>
            <person name="Lu T."/>
            <person name="Huang Y."/>
            <person name="Zhao Q."/>
            <person name="Feng Q."/>
            <person name="Zhang L."/>
            <person name="Zhu J."/>
            <person name="Weng Q."/>
            <person name="Mu J."/>
            <person name="Lu Y."/>
            <person name="Fan D."/>
            <person name="Liu Y."/>
            <person name="Guan J."/>
            <person name="Zhang Y."/>
            <person name="Yu S."/>
            <person name="Liu X."/>
            <person name="Zhang Y."/>
            <person name="Hong G."/>
            <person name="Han B."/>
            <person name="Choisne N."/>
            <person name="Demange N."/>
            <person name="Orjeda G."/>
            <person name="Samain S."/>
            <person name="Cattolico L."/>
            <person name="Pelletier E."/>
            <person name="Couloux A."/>
            <person name="Segurens B."/>
            <person name="Wincker P."/>
            <person name="D'Hont A."/>
            <person name="Scarpelli C."/>
            <person name="Weissenbach J."/>
            <person name="Salanoubat M."/>
            <person name="Quetier F."/>
            <person name="Yu Y."/>
            <person name="Kim H.R."/>
            <person name="Rambo T."/>
            <person name="Currie J."/>
            <person name="Collura K."/>
            <person name="Luo M."/>
            <person name="Yang T."/>
            <person name="Ammiraju J.S.S."/>
            <person name="Engler F."/>
            <person name="Soderlund C."/>
            <person name="Wing R.A."/>
            <person name="Palmer L.E."/>
            <person name="de la Bastide M."/>
            <person name="Spiegel L."/>
            <person name="Nascimento L."/>
            <person name="Zutavern T."/>
            <person name="O'Shaughnessy A."/>
            <person name="Dike S."/>
            <person name="Dedhia N."/>
            <person name="Preston R."/>
            <person name="Balija V."/>
            <person name="McCombie W.R."/>
            <person name="Chow T."/>
            <person name="Chen H."/>
            <person name="Chung M."/>
            <person name="Chen C."/>
            <person name="Shaw J."/>
            <person name="Wu H."/>
            <person name="Hsiao K."/>
            <person name="Chao Y."/>
            <person name="Chu M."/>
            <person name="Cheng C."/>
            <person name="Hour A."/>
            <person name="Lee P."/>
            <person name="Lin S."/>
            <person name="Lin Y."/>
            <person name="Liou J."/>
            <person name="Liu S."/>
            <person name="Hsing Y."/>
            <person name="Raghuvanshi S."/>
            <person name="Mohanty A."/>
            <person name="Bharti A.K."/>
            <person name="Gaur A."/>
            <person name="Gupta V."/>
            <person name="Kumar D."/>
            <person name="Ravi V."/>
            <person name="Vij S."/>
            <person name="Kapur A."/>
            <person name="Khurana P."/>
            <person name="Khurana P."/>
            <person name="Khurana J.P."/>
            <person name="Tyagi A.K."/>
            <person name="Gaikwad K."/>
            <person name="Singh A."/>
            <person name="Dalal V."/>
            <person name="Srivastava S."/>
            <person name="Dixit A."/>
            <person name="Pal A.K."/>
            <person name="Ghazi I.A."/>
            <person name="Yadav M."/>
            <person name="Pandit A."/>
            <person name="Bhargava A."/>
            <person name="Sureshbabu K."/>
            <person name="Batra K."/>
            <person name="Sharma T.R."/>
            <person name="Mohapatra T."/>
            <person name="Singh N.K."/>
            <person name="Messing J."/>
            <person name="Nelson A.B."/>
            <person name="Fuks G."/>
            <person name="Kavchok S."/>
            <person name="Keizer G."/>
            <person name="Linton E."/>
            <person name="Llaca V."/>
            <person name="Song R."/>
            <person name="Tanyolac B."/>
            <person name="Young S."/>
            <person name="Ho-Il K."/>
            <person name="Hahn J.H."/>
            <person name="Sangsakoo G."/>
            <person name="Vanavichit A."/>
            <person name="de Mattos Luiz.A.T."/>
            <person name="Zimmer P.D."/>
            <person name="Malone G."/>
            <person name="Dellagostin O."/>
            <person name="de Oliveira A.C."/>
            <person name="Bevan M."/>
            <person name="Bancroft I."/>
            <person name="Minx P."/>
            <person name="Cordum H."/>
            <person name="Wilson R."/>
            <person name="Cheng Z."/>
            <person name="Jin W."/>
            <person name="Jiang J."/>
            <person name="Leong S.A."/>
            <person name="Iwama H."/>
            <person name="Gojobori T."/>
            <person name="Itoh T."/>
            <person name="Niimura Y."/>
            <person name="Fujii Y."/>
            <person name="Habara T."/>
            <person name="Sakai H."/>
            <person name="Sato Y."/>
            <person name="Wilson G."/>
            <person name="Kumar K."/>
            <person name="McCouch S."/>
            <person name="Juretic N."/>
            <person name="Hoen D."/>
            <person name="Wright S."/>
            <person name="Bruskiewich R."/>
            <person name="Bureau T."/>
            <person name="Miyao A."/>
            <person name="Hirochika H."/>
            <person name="Nishikawa T."/>
            <person name="Kadowaki K."/>
            <person name="Sugiura M."/>
            <person name="Burr B."/>
            <person name="Sasaki T."/>
        </authorList>
    </citation>
    <scope>NUCLEOTIDE SEQUENCE [LARGE SCALE GENOMIC DNA]</scope>
    <source>
        <strain evidence="2">cv. Nipponbare</strain>
    </source>
</reference>
<evidence type="ECO:0000313" key="2">
    <source>
        <dbReference type="Proteomes" id="UP000000763"/>
    </source>
</evidence>
<name>Q6ZA44_ORYSJ</name>
<sequence length="181" mass="19531">MARAPAGGRRGAARGPSLLHPSALPVALPCSGCRPTSFTGRPLLCFAREREEESTVLILDRSRAIYGEGRGRSHVQLAGTRAASPGTACRSSDDRETKAPYCSCPSCRESILGPPNQPDIDGGHVDYMEDDDDLPLRRHGDTLGARVLTIIHKYITKILLKVLMLTFILPGSNKDSSHIIS</sequence>
<dbReference type="Proteomes" id="UP000000763">
    <property type="component" value="Chromosome 7"/>
</dbReference>